<gene>
    <name evidence="1" type="primary">yhaI</name>
    <name evidence="1" type="ORF">NEOCIP111885_03219</name>
</gene>
<dbReference type="Proteomes" id="UP000789845">
    <property type="component" value="Unassembled WGS sequence"/>
</dbReference>
<reference evidence="1" key="1">
    <citation type="submission" date="2021-10" db="EMBL/GenBank/DDBJ databases">
        <authorList>
            <person name="Criscuolo A."/>
        </authorList>
    </citation>
    <scope>NUCLEOTIDE SEQUENCE</scope>
    <source>
        <strain evidence="1">CIP111885</strain>
    </source>
</reference>
<evidence type="ECO:0000313" key="1">
    <source>
        <dbReference type="EMBL" id="CAG9609477.1"/>
    </source>
</evidence>
<sequence length="111" mass="13396">MEESEVIKELSLIRYHQRLIVEMLARSDKEFYKLIIYYGLSEIEVQEFYDLCESLNMDLEVQKAEGFVYYHPLYRQFLERLNKKLSAKEVIHACISQKLYLTLMAELENYI</sequence>
<organism evidence="1 2">
    <name type="scientific">Pseudoneobacillus rhizosphaerae</name>
    <dbReference type="NCBI Taxonomy" id="2880968"/>
    <lineage>
        <taxon>Bacteria</taxon>
        <taxon>Bacillati</taxon>
        <taxon>Bacillota</taxon>
        <taxon>Bacilli</taxon>
        <taxon>Bacillales</taxon>
        <taxon>Bacillaceae</taxon>
        <taxon>Pseudoneobacillus</taxon>
    </lineage>
</organism>
<dbReference type="EMBL" id="CAKJTG010000020">
    <property type="protein sequence ID" value="CAG9609477.1"/>
    <property type="molecule type" value="Genomic_DNA"/>
</dbReference>
<keyword evidence="2" id="KW-1185">Reference proteome</keyword>
<dbReference type="SUPFAM" id="SSF109915">
    <property type="entry name" value="Hypothetical protein YhaI"/>
    <property type="match status" value="1"/>
</dbReference>
<proteinExistence type="predicted"/>
<dbReference type="InterPro" id="IPR035945">
    <property type="entry name" value="YhaI-like_sf"/>
</dbReference>
<dbReference type="InterPro" id="IPR015058">
    <property type="entry name" value="DUF1878"/>
</dbReference>
<comment type="caution">
    <text evidence="1">The sequence shown here is derived from an EMBL/GenBank/DDBJ whole genome shotgun (WGS) entry which is preliminary data.</text>
</comment>
<dbReference type="AlphaFoldDB" id="A0A9C7LBS9"/>
<name>A0A9C7LBS9_9BACI</name>
<protein>
    <recommendedName>
        <fullName evidence="3">DUF1878 family protein</fullName>
    </recommendedName>
</protein>
<dbReference type="RefSeq" id="WP_230497709.1">
    <property type="nucleotide sequence ID" value="NZ_CAKJTG010000020.1"/>
</dbReference>
<accession>A0A9C7LBS9</accession>
<dbReference type="Gene3D" id="1.10.3750.10">
    <property type="entry name" value="YhaI-like"/>
    <property type="match status" value="1"/>
</dbReference>
<evidence type="ECO:0000313" key="2">
    <source>
        <dbReference type="Proteomes" id="UP000789845"/>
    </source>
</evidence>
<evidence type="ECO:0008006" key="3">
    <source>
        <dbReference type="Google" id="ProtNLM"/>
    </source>
</evidence>
<dbReference type="Pfam" id="PF08963">
    <property type="entry name" value="DUF1878"/>
    <property type="match status" value="1"/>
</dbReference>